<gene>
    <name evidence="2" type="ORF">ALC53_07156</name>
</gene>
<dbReference type="STRING" id="520822.A0A195BCT3"/>
<evidence type="ECO:0000313" key="3">
    <source>
        <dbReference type="Proteomes" id="UP000078540"/>
    </source>
</evidence>
<reference evidence="2 3" key="1">
    <citation type="submission" date="2015-09" db="EMBL/GenBank/DDBJ databases">
        <title>Atta colombica WGS genome.</title>
        <authorList>
            <person name="Nygaard S."/>
            <person name="Hu H."/>
            <person name="Boomsma J."/>
            <person name="Zhang G."/>
        </authorList>
    </citation>
    <scope>NUCLEOTIDE SEQUENCE [LARGE SCALE GENOMIC DNA]</scope>
    <source>
        <strain evidence="2">Treedump-2</strain>
        <tissue evidence="2">Whole body</tissue>
    </source>
</reference>
<evidence type="ECO:0000313" key="2">
    <source>
        <dbReference type="EMBL" id="KYM82368.1"/>
    </source>
</evidence>
<keyword evidence="3" id="KW-1185">Reference proteome</keyword>
<dbReference type="AlphaFoldDB" id="A0A195BCT3"/>
<organism evidence="2 3">
    <name type="scientific">Atta colombica</name>
    <dbReference type="NCBI Taxonomy" id="520822"/>
    <lineage>
        <taxon>Eukaryota</taxon>
        <taxon>Metazoa</taxon>
        <taxon>Ecdysozoa</taxon>
        <taxon>Arthropoda</taxon>
        <taxon>Hexapoda</taxon>
        <taxon>Insecta</taxon>
        <taxon>Pterygota</taxon>
        <taxon>Neoptera</taxon>
        <taxon>Endopterygota</taxon>
        <taxon>Hymenoptera</taxon>
        <taxon>Apocrita</taxon>
        <taxon>Aculeata</taxon>
        <taxon>Formicoidea</taxon>
        <taxon>Formicidae</taxon>
        <taxon>Myrmicinae</taxon>
        <taxon>Atta</taxon>
    </lineage>
</organism>
<feature type="region of interest" description="Disordered" evidence="1">
    <location>
        <begin position="117"/>
        <end position="187"/>
    </location>
</feature>
<accession>A0A195BCT3</accession>
<sequence length="559" mass="62226">MGSYPMVINVSPRPPYVGRTIFISGELLRRRFVVGIHPLSYAVAGGIEAQGSFTGRGCFETHGNGHVSSPRVRHVCISWDTVVKLPLANPWLRLSRALLVSLVRPVFPLQTLRSHAKTRFPPRDRSRGSAEPDVRGQRGPNCRQSYRPATHPLLPSVVPPPPPSRQQWYGQADQRVSGVKGGRTPGEWMKGGWIRQTGCSTVSCPFITDIWPTRGPCTPPEIQHVRDRYARDIYRYACSESSLKSAYQVVCVRIGRSWDPGSPGAACVSRTQSTLSSAAFLRIPLVSRGCRLARNARGQSNGPGPSRAQLGSHLQAEPFYSVDYNAKLTWPCTNHCCCRPSLPVALTQNRAKQQVQRYRCTATSWGYTSTLRETTEGLPDPFRNDSLRTPSRASGNNRTMYSTKLELDPSVTQVIELNQVAKLYGVCAQDNKALRFRAAESLGNFGIESRGSLRAGIGQGLRWKQSRVLTSYDKTRRVLRQINGRQIVKRGTSRWGSSPESGLSLKYFLRHFPRLHFPAAVLCPRLPAVELRSRVRQVSPLDTVKTLFETLSSACRPRP</sequence>
<feature type="compositionally biased region" description="Polar residues" evidence="1">
    <location>
        <begin position="387"/>
        <end position="399"/>
    </location>
</feature>
<name>A0A195BCT3_9HYME</name>
<dbReference type="Proteomes" id="UP000078540">
    <property type="component" value="Unassembled WGS sequence"/>
</dbReference>
<dbReference type="EMBL" id="KQ976513">
    <property type="protein sequence ID" value="KYM82368.1"/>
    <property type="molecule type" value="Genomic_DNA"/>
</dbReference>
<feature type="region of interest" description="Disordered" evidence="1">
    <location>
        <begin position="376"/>
        <end position="399"/>
    </location>
</feature>
<feature type="compositionally biased region" description="Basic and acidic residues" evidence="1">
    <location>
        <begin position="121"/>
        <end position="136"/>
    </location>
</feature>
<proteinExistence type="predicted"/>
<evidence type="ECO:0000256" key="1">
    <source>
        <dbReference type="SAM" id="MobiDB-lite"/>
    </source>
</evidence>
<protein>
    <submittedName>
        <fullName evidence="2">Uncharacterized protein</fullName>
    </submittedName>
</protein>